<evidence type="ECO:0000313" key="3">
    <source>
        <dbReference type="EMBL" id="UYW01561.1"/>
    </source>
</evidence>
<dbReference type="InterPro" id="IPR037066">
    <property type="entry name" value="Plug_dom_sf"/>
</dbReference>
<dbReference type="InterPro" id="IPR008969">
    <property type="entry name" value="CarboxyPept-like_regulatory"/>
</dbReference>
<feature type="chain" id="PRO_5045189732" evidence="1">
    <location>
        <begin position="19"/>
        <end position="825"/>
    </location>
</feature>
<keyword evidence="3" id="KW-0675">Receptor</keyword>
<dbReference type="RefSeq" id="WP_264434035.1">
    <property type="nucleotide sequence ID" value="NZ_CP081495.1"/>
</dbReference>
<dbReference type="EMBL" id="CP081495">
    <property type="protein sequence ID" value="UYW01561.1"/>
    <property type="molecule type" value="Genomic_DNA"/>
</dbReference>
<evidence type="ECO:0000313" key="4">
    <source>
        <dbReference type="Proteomes" id="UP001163328"/>
    </source>
</evidence>
<reference evidence="3" key="1">
    <citation type="submission" date="2021-08" db="EMBL/GenBank/DDBJ databases">
        <title>Flavobacterium sp. strain CC-SYL302.</title>
        <authorList>
            <person name="Lin S.-Y."/>
            <person name="Lee T.-H."/>
            <person name="Young C.-C."/>
        </authorList>
    </citation>
    <scope>NUCLEOTIDE SEQUENCE</scope>
    <source>
        <strain evidence="3">CC-SYL302</strain>
    </source>
</reference>
<evidence type="ECO:0000256" key="1">
    <source>
        <dbReference type="SAM" id="SignalP"/>
    </source>
</evidence>
<dbReference type="Gene3D" id="2.60.40.1120">
    <property type="entry name" value="Carboxypeptidase-like, regulatory domain"/>
    <property type="match status" value="1"/>
</dbReference>
<protein>
    <submittedName>
        <fullName evidence="3">TonB-dependent receptor</fullName>
    </submittedName>
</protein>
<keyword evidence="1" id="KW-0732">Signal</keyword>
<name>A0ABY6LZE5_9FLAO</name>
<organism evidence="3 4">
    <name type="scientific">Flavobacterium agricola</name>
    <dbReference type="NCBI Taxonomy" id="2870839"/>
    <lineage>
        <taxon>Bacteria</taxon>
        <taxon>Pseudomonadati</taxon>
        <taxon>Bacteroidota</taxon>
        <taxon>Flavobacteriia</taxon>
        <taxon>Flavobacteriales</taxon>
        <taxon>Flavobacteriaceae</taxon>
        <taxon>Flavobacterium</taxon>
    </lineage>
</organism>
<proteinExistence type="predicted"/>
<dbReference type="Gene3D" id="2.170.130.10">
    <property type="entry name" value="TonB-dependent receptor, plug domain"/>
    <property type="match status" value="1"/>
</dbReference>
<accession>A0ABY6LZE5</accession>
<dbReference type="InterPro" id="IPR012910">
    <property type="entry name" value="Plug_dom"/>
</dbReference>
<dbReference type="Proteomes" id="UP001163328">
    <property type="component" value="Chromosome"/>
</dbReference>
<feature type="signal peptide" evidence="1">
    <location>
        <begin position="1"/>
        <end position="18"/>
    </location>
</feature>
<feature type="domain" description="TonB-dependent receptor plug" evidence="2">
    <location>
        <begin position="125"/>
        <end position="220"/>
    </location>
</feature>
<dbReference type="SUPFAM" id="SSF49464">
    <property type="entry name" value="Carboxypeptidase regulatory domain-like"/>
    <property type="match status" value="1"/>
</dbReference>
<gene>
    <name evidence="3" type="ORF">K5I29_01130</name>
</gene>
<dbReference type="SUPFAM" id="SSF56935">
    <property type="entry name" value="Porins"/>
    <property type="match status" value="1"/>
</dbReference>
<sequence>MKKATLFLLLVLVFFTCAVYGQTAQVKGVLLDQDHFPVTDVQITALTDANPITTTSDNSGFYLIKIPANQSVTLLFSHISYKKVSVKLNLTANEDYELNLELNDVYEQLGELVISKNGLKQLKGIAVIPPQIIRNIPGANAGVENILKTLPGVYSNNELSTSYSVRGGNYDENLVYVNEVEVYRPFLIRSGQQEGLSFTNTDMVQTVDFSAGGYQAKYGDKLSSVLDITYRRPTKFQAIVNANFLGASASVDYASKNQKWSGISSVRYRNNSLLVNSQETDANYKPLFLDIQQVLNFDYNAQWQFSFLGNISSNRYHYKPLHRQTNFGTLNDPIALLVNYQGEEKDSYLTYFGALKATQKVTENTKLKYIASVYHTQEQENFDIEARYRLGEVDTNIGSNNFGNVIYSRGAGSQLSHGRNHLDALIANFEVKGFHDLTNDNQVEWGAKYTYEDIRDRLVEWEQIDSAGYNIPALDLDIKNNQPYQPYYGPLAPFHYVRATNFVKINRISGYAQWSKRGNLTHADYWINAGVRAHYWQVNAQGYESKGQATISPRAQFSIKPYWVADMVFRISGGLYHQPPFYRELRKMDGTLNPNLKAQQAVHVVLGNDYTFQMGDRPFTLTTELYYKNLTNVNVYTLDNVRIRYFGDNDAKAFVYGADVRIAGEFVPGAESWFSVGYLKTQENYQNKGWIARPTDQRLKFALLFQDYMPVLPRFKIYLNLIYNTGLPGGSPSYGDPYAYQNRLRDYRRVDAGFSYVFKDAKLNSDKKWLEPFKELTVGIELFNMFNNQNSITNTWVRDVYTKYQYAVPNYMTTRVFSLKLSARL</sequence>
<keyword evidence="4" id="KW-1185">Reference proteome</keyword>
<dbReference type="Pfam" id="PF07715">
    <property type="entry name" value="Plug"/>
    <property type="match status" value="1"/>
</dbReference>
<evidence type="ECO:0000259" key="2">
    <source>
        <dbReference type="Pfam" id="PF07715"/>
    </source>
</evidence>